<feature type="transmembrane region" description="Helical" evidence="1">
    <location>
        <begin position="259"/>
        <end position="284"/>
    </location>
</feature>
<keyword evidence="1" id="KW-1133">Transmembrane helix</keyword>
<gene>
    <name evidence="2" type="ORF">SAMN05216193_11265</name>
</gene>
<dbReference type="RefSeq" id="WP_084311707.1">
    <property type="nucleotide sequence ID" value="NZ_FNIJ01000012.1"/>
</dbReference>
<keyword evidence="1" id="KW-0812">Transmembrane</keyword>
<reference evidence="3" key="1">
    <citation type="submission" date="2016-10" db="EMBL/GenBank/DDBJ databases">
        <authorList>
            <person name="Varghese N."/>
            <person name="Submissions S."/>
        </authorList>
    </citation>
    <scope>NUCLEOTIDE SEQUENCE [LARGE SCALE GENOMIC DNA]</scope>
    <source>
        <strain evidence="3">JCM 21621</strain>
    </source>
</reference>
<dbReference type="OrthoDB" id="2542372at2"/>
<evidence type="ECO:0000256" key="1">
    <source>
        <dbReference type="SAM" id="Phobius"/>
    </source>
</evidence>
<protein>
    <recommendedName>
        <fullName evidence="4">Lysylphosphatidylglycerol synthase TM region</fullName>
    </recommendedName>
</protein>
<evidence type="ECO:0008006" key="4">
    <source>
        <dbReference type="Google" id="ProtNLM"/>
    </source>
</evidence>
<feature type="transmembrane region" description="Helical" evidence="1">
    <location>
        <begin position="50"/>
        <end position="72"/>
    </location>
</feature>
<name>A0A1H0K6T8_9PSED</name>
<proteinExistence type="predicted"/>
<dbReference type="EMBL" id="FNIJ01000012">
    <property type="protein sequence ID" value="SDO51599.1"/>
    <property type="molecule type" value="Genomic_DNA"/>
</dbReference>
<feature type="transmembrane region" description="Helical" evidence="1">
    <location>
        <begin position="183"/>
        <end position="205"/>
    </location>
</feature>
<evidence type="ECO:0000313" key="2">
    <source>
        <dbReference type="EMBL" id="SDO51599.1"/>
    </source>
</evidence>
<evidence type="ECO:0000313" key="3">
    <source>
        <dbReference type="Proteomes" id="UP000242957"/>
    </source>
</evidence>
<dbReference type="AlphaFoldDB" id="A0A1H0K6T8"/>
<dbReference type="STRING" id="198616.SAMN05216193_11265"/>
<accession>A0A1H0K6T8</accession>
<sequence length="290" mass="30868">MKAGTNLKRYLHWLGSGLAIFSIVFVALRLKDYSGQIDFSQLDLHGWAEALGLSMLYGAANLALAFAWLRILRQLGTSADRNWGIRTYGITQLGKYLPGNIFHLAGRQGLGMAAGYPAWTLAKSAFWELAILCYAGALFGLLTLPLVVSAVPGYLAVSAFLLAVSTTVIIAKALSKPDIAIAFCWYVGFLSVSGSLFYCLLELVTGDAGLEAQAWPLFAGAFVIAWLVGLVTPGAPAGVGVRELALLLLMGDAVAGTDLLLAILLGRIVTVVGDLLFFAFAFLFKEKAVA</sequence>
<organism evidence="2 3">
    <name type="scientific">Pseudomonas jinjuensis</name>
    <dbReference type="NCBI Taxonomy" id="198616"/>
    <lineage>
        <taxon>Bacteria</taxon>
        <taxon>Pseudomonadati</taxon>
        <taxon>Pseudomonadota</taxon>
        <taxon>Gammaproteobacteria</taxon>
        <taxon>Pseudomonadales</taxon>
        <taxon>Pseudomonadaceae</taxon>
        <taxon>Pseudomonas</taxon>
    </lineage>
</organism>
<feature type="transmembrane region" description="Helical" evidence="1">
    <location>
        <begin position="217"/>
        <end position="239"/>
    </location>
</feature>
<feature type="transmembrane region" description="Helical" evidence="1">
    <location>
        <begin position="126"/>
        <end position="148"/>
    </location>
</feature>
<feature type="transmembrane region" description="Helical" evidence="1">
    <location>
        <begin position="154"/>
        <end position="171"/>
    </location>
</feature>
<dbReference type="Proteomes" id="UP000242957">
    <property type="component" value="Unassembled WGS sequence"/>
</dbReference>
<keyword evidence="1" id="KW-0472">Membrane</keyword>
<keyword evidence="3" id="KW-1185">Reference proteome</keyword>
<feature type="transmembrane region" description="Helical" evidence="1">
    <location>
        <begin position="12"/>
        <end position="30"/>
    </location>
</feature>